<dbReference type="EMBL" id="AUZZ01002296">
    <property type="protein sequence ID" value="EQD60932.1"/>
    <property type="molecule type" value="Genomic_DNA"/>
</dbReference>
<keyword evidence="1" id="KW-0547">Nucleotide-binding</keyword>
<dbReference type="GO" id="GO:0004386">
    <property type="term" value="F:helicase activity"/>
    <property type="evidence" value="ECO:0007669"/>
    <property type="project" value="UniProtKB-KW"/>
</dbReference>
<evidence type="ECO:0000259" key="4">
    <source>
        <dbReference type="PROSITE" id="PS51193"/>
    </source>
</evidence>
<evidence type="ECO:0000313" key="5">
    <source>
        <dbReference type="EMBL" id="EQD60932.1"/>
    </source>
</evidence>
<gene>
    <name evidence="5" type="ORF">B2A_03429</name>
</gene>
<organism evidence="5">
    <name type="scientific">mine drainage metagenome</name>
    <dbReference type="NCBI Taxonomy" id="410659"/>
    <lineage>
        <taxon>unclassified sequences</taxon>
        <taxon>metagenomes</taxon>
        <taxon>ecological metagenomes</taxon>
    </lineage>
</organism>
<dbReference type="PROSITE" id="PS51193">
    <property type="entry name" value="HELICASE_ATP_BIND_2"/>
    <property type="match status" value="1"/>
</dbReference>
<accession>T1AU07</accession>
<dbReference type="AlphaFoldDB" id="T1AU07"/>
<evidence type="ECO:0000256" key="1">
    <source>
        <dbReference type="ARBA" id="ARBA00022741"/>
    </source>
</evidence>
<feature type="non-terminal residue" evidence="5">
    <location>
        <position position="150"/>
    </location>
</feature>
<feature type="domain" description="Helicase ATP-binding" evidence="4">
    <location>
        <begin position="1"/>
        <end position="150"/>
    </location>
</feature>
<comment type="caution">
    <text evidence="5">The sequence shown here is derived from an EMBL/GenBank/DDBJ whole genome shotgun (WGS) entry which is preliminary data.</text>
</comment>
<dbReference type="GO" id="GO:0005524">
    <property type="term" value="F:ATP binding"/>
    <property type="evidence" value="ECO:0007669"/>
    <property type="project" value="UniProtKB-KW"/>
</dbReference>
<dbReference type="InterPro" id="IPR014013">
    <property type="entry name" value="Helic_SF1/SF2_ATP-bd_DinG/Rad3"/>
</dbReference>
<evidence type="ECO:0000256" key="3">
    <source>
        <dbReference type="ARBA" id="ARBA00022840"/>
    </source>
</evidence>
<feature type="non-terminal residue" evidence="5">
    <location>
        <position position="1"/>
    </location>
</feature>
<evidence type="ECO:0000256" key="2">
    <source>
        <dbReference type="ARBA" id="ARBA00022801"/>
    </source>
</evidence>
<dbReference type="GO" id="GO:0016787">
    <property type="term" value="F:hydrolase activity"/>
    <property type="evidence" value="ECO:0007669"/>
    <property type="project" value="UniProtKB-KW"/>
</dbReference>
<dbReference type="SUPFAM" id="SSF52540">
    <property type="entry name" value="P-loop containing nucleoside triphosphate hydrolases"/>
    <property type="match status" value="1"/>
</dbReference>
<reference evidence="5" key="2">
    <citation type="journal article" date="2014" name="ISME J.">
        <title>Microbial stratification in low pH oxic and suboxic macroscopic growths along an acid mine drainage.</title>
        <authorList>
            <person name="Mendez-Garcia C."/>
            <person name="Mesa V."/>
            <person name="Sprenger R.R."/>
            <person name="Richter M."/>
            <person name="Diez M.S."/>
            <person name="Solano J."/>
            <person name="Bargiela R."/>
            <person name="Golyshina O.V."/>
            <person name="Manteca A."/>
            <person name="Ramos J.L."/>
            <person name="Gallego J.R."/>
            <person name="Llorente I."/>
            <person name="Martins Dos Santos V.A."/>
            <person name="Jensen O.N."/>
            <person name="Pelaez A.I."/>
            <person name="Sanchez J."/>
            <person name="Ferrer M."/>
        </authorList>
    </citation>
    <scope>NUCLEOTIDE SEQUENCE</scope>
</reference>
<keyword evidence="3" id="KW-0067">ATP-binding</keyword>
<name>T1AU07_9ZZZZ</name>
<protein>
    <submittedName>
        <fullName evidence="5">ATP-dependent helicase, DinG family protein</fullName>
    </submittedName>
</protein>
<keyword evidence="5" id="KW-0347">Helicase</keyword>
<sequence>RTISVWQRYETARLQPELIPTGQKHEERRRAMDDWLEETLTGDLSECPVELDDPLERAHITSTAENCTGRRCPYYERCFVVEARRQALESSLIVTNHHLLFSDWLLRQDGFSQLLPEVDAFILDEAHLLPDLATRMLSESVTQAELEHVL</sequence>
<proteinExistence type="predicted"/>
<dbReference type="Gene3D" id="3.40.50.300">
    <property type="entry name" value="P-loop containing nucleotide triphosphate hydrolases"/>
    <property type="match status" value="1"/>
</dbReference>
<dbReference type="InterPro" id="IPR027417">
    <property type="entry name" value="P-loop_NTPase"/>
</dbReference>
<reference evidence="5" key="1">
    <citation type="submission" date="2013-08" db="EMBL/GenBank/DDBJ databases">
        <authorList>
            <person name="Mendez C."/>
            <person name="Richter M."/>
            <person name="Ferrer M."/>
            <person name="Sanchez J."/>
        </authorList>
    </citation>
    <scope>NUCLEOTIDE SEQUENCE</scope>
</reference>
<keyword evidence="2" id="KW-0378">Hydrolase</keyword>